<comment type="similarity">
    <text evidence="8">Belongs to the amino acid-polyamine-organocation (APC) superfamily. Polyamine:cation symporter (PHS) (TC 2.A.3.12) family.</text>
</comment>
<keyword evidence="2" id="KW-0813">Transport</keyword>
<dbReference type="Gene3D" id="1.20.1740.10">
    <property type="entry name" value="Amino acid/polyamine transporter I"/>
    <property type="match status" value="1"/>
</dbReference>
<dbReference type="Pfam" id="PF13520">
    <property type="entry name" value="AA_permease_2"/>
    <property type="match status" value="1"/>
</dbReference>
<dbReference type="PIRSF" id="PIRSF006060">
    <property type="entry name" value="AA_transporter"/>
    <property type="match status" value="1"/>
</dbReference>
<evidence type="ECO:0000256" key="4">
    <source>
        <dbReference type="ARBA" id="ARBA00022692"/>
    </source>
</evidence>
<dbReference type="EMBL" id="JAMRDG010000002">
    <property type="protein sequence ID" value="KAJ3685511.1"/>
    <property type="molecule type" value="Genomic_DNA"/>
</dbReference>
<keyword evidence="6 10" id="KW-1133">Transmembrane helix</keyword>
<dbReference type="AlphaFoldDB" id="A0AAD5WB67"/>
<comment type="caution">
    <text evidence="11">The sequence shown here is derived from an EMBL/GenBank/DDBJ whole genome shotgun (WGS) entry which is preliminary data.</text>
</comment>
<feature type="transmembrane region" description="Helical" evidence="10">
    <location>
        <begin position="90"/>
        <end position="108"/>
    </location>
</feature>
<evidence type="ECO:0000313" key="12">
    <source>
        <dbReference type="Proteomes" id="UP001210211"/>
    </source>
</evidence>
<dbReference type="Proteomes" id="UP001210211">
    <property type="component" value="Unassembled WGS sequence"/>
</dbReference>
<evidence type="ECO:0000313" key="11">
    <source>
        <dbReference type="EMBL" id="KAJ3685511.1"/>
    </source>
</evidence>
<name>A0AAD5WB67_9POAL</name>
<accession>A0AAD5WB67</accession>
<feature type="transmembrane region" description="Helical" evidence="10">
    <location>
        <begin position="12"/>
        <end position="38"/>
    </location>
</feature>
<feature type="transmembrane region" description="Helical" evidence="10">
    <location>
        <begin position="245"/>
        <end position="266"/>
    </location>
</feature>
<evidence type="ECO:0000256" key="8">
    <source>
        <dbReference type="ARBA" id="ARBA00024041"/>
    </source>
</evidence>
<feature type="region of interest" description="Disordered" evidence="9">
    <location>
        <begin position="326"/>
        <end position="347"/>
    </location>
</feature>
<dbReference type="GO" id="GO:0015293">
    <property type="term" value="F:symporter activity"/>
    <property type="evidence" value="ECO:0007669"/>
    <property type="project" value="UniProtKB-KW"/>
</dbReference>
<dbReference type="PANTHER" id="PTHR45826:SF17">
    <property type="entry name" value="OS12G0580400 PROTEIN"/>
    <property type="match status" value="1"/>
</dbReference>
<evidence type="ECO:0000256" key="6">
    <source>
        <dbReference type="ARBA" id="ARBA00022989"/>
    </source>
</evidence>
<dbReference type="InterPro" id="IPR002293">
    <property type="entry name" value="AA/rel_permease1"/>
</dbReference>
<evidence type="ECO:0000256" key="3">
    <source>
        <dbReference type="ARBA" id="ARBA00022475"/>
    </source>
</evidence>
<evidence type="ECO:0000256" key="5">
    <source>
        <dbReference type="ARBA" id="ARBA00022847"/>
    </source>
</evidence>
<protein>
    <submittedName>
        <fullName evidence="11">Uncharacterized protein</fullName>
    </submittedName>
</protein>
<feature type="transmembrane region" description="Helical" evidence="10">
    <location>
        <begin position="216"/>
        <end position="233"/>
    </location>
</feature>
<dbReference type="PANTHER" id="PTHR45826">
    <property type="entry name" value="POLYAMINE TRANSPORTER PUT1"/>
    <property type="match status" value="1"/>
</dbReference>
<evidence type="ECO:0000256" key="10">
    <source>
        <dbReference type="SAM" id="Phobius"/>
    </source>
</evidence>
<evidence type="ECO:0000256" key="7">
    <source>
        <dbReference type="ARBA" id="ARBA00023136"/>
    </source>
</evidence>
<evidence type="ECO:0000256" key="2">
    <source>
        <dbReference type="ARBA" id="ARBA00022448"/>
    </source>
</evidence>
<dbReference type="InterPro" id="IPR044566">
    <property type="entry name" value="RMV1-like"/>
</dbReference>
<evidence type="ECO:0000256" key="1">
    <source>
        <dbReference type="ARBA" id="ARBA00004651"/>
    </source>
</evidence>
<organism evidence="11 12">
    <name type="scientific">Rhynchospora tenuis</name>
    <dbReference type="NCBI Taxonomy" id="198213"/>
    <lineage>
        <taxon>Eukaryota</taxon>
        <taxon>Viridiplantae</taxon>
        <taxon>Streptophyta</taxon>
        <taxon>Embryophyta</taxon>
        <taxon>Tracheophyta</taxon>
        <taxon>Spermatophyta</taxon>
        <taxon>Magnoliopsida</taxon>
        <taxon>Liliopsida</taxon>
        <taxon>Poales</taxon>
        <taxon>Cyperaceae</taxon>
        <taxon>Cyperoideae</taxon>
        <taxon>Rhynchosporeae</taxon>
        <taxon>Rhynchospora</taxon>
    </lineage>
</organism>
<reference evidence="11 12" key="1">
    <citation type="journal article" date="2022" name="Cell">
        <title>Repeat-based holocentromeres influence genome architecture and karyotype evolution.</title>
        <authorList>
            <person name="Hofstatter P.G."/>
            <person name="Thangavel G."/>
            <person name="Lux T."/>
            <person name="Neumann P."/>
            <person name="Vondrak T."/>
            <person name="Novak P."/>
            <person name="Zhang M."/>
            <person name="Costa L."/>
            <person name="Castellani M."/>
            <person name="Scott A."/>
            <person name="Toegelov H."/>
            <person name="Fuchs J."/>
            <person name="Mata-Sucre Y."/>
            <person name="Dias Y."/>
            <person name="Vanzela A.L.L."/>
            <person name="Huettel B."/>
            <person name="Almeida C.C.S."/>
            <person name="Simkova H."/>
            <person name="Souza G."/>
            <person name="Pedrosa-Harand A."/>
            <person name="Macas J."/>
            <person name="Mayer K.F.X."/>
            <person name="Houben A."/>
            <person name="Marques A."/>
        </authorList>
    </citation>
    <scope>NUCLEOTIDE SEQUENCE [LARGE SCALE GENOMIC DNA]</scope>
    <source>
        <strain evidence="11">RhyTen1mFocal</strain>
    </source>
</reference>
<comment type="subcellular location">
    <subcellularLocation>
        <location evidence="1">Cell membrane</location>
        <topology evidence="1">Multi-pass membrane protein</topology>
    </subcellularLocation>
</comment>
<keyword evidence="5" id="KW-0769">Symport</keyword>
<dbReference type="GO" id="GO:0015203">
    <property type="term" value="F:polyamine transmembrane transporter activity"/>
    <property type="evidence" value="ECO:0007669"/>
    <property type="project" value="UniProtKB-ARBA"/>
</dbReference>
<keyword evidence="7 10" id="KW-0472">Membrane</keyword>
<feature type="transmembrane region" description="Helical" evidence="10">
    <location>
        <begin position="191"/>
        <end position="210"/>
    </location>
</feature>
<keyword evidence="4 10" id="KW-0812">Transmembrane</keyword>
<gene>
    <name evidence="11" type="ORF">LUZ61_014675</name>
</gene>
<proteinExistence type="inferred from homology"/>
<feature type="transmembrane region" description="Helical" evidence="10">
    <location>
        <begin position="272"/>
        <end position="291"/>
    </location>
</feature>
<evidence type="ECO:0000256" key="9">
    <source>
        <dbReference type="SAM" id="MobiDB-lite"/>
    </source>
</evidence>
<sequence length="347" mass="38754">MAALTYLNYRGLQLVGLSAIALTAFSLSPFIVMVFLAIPRIRPDRWIKFDRKILDLRAYFNIMFWNLNSWDKASTLAGEVENPSRTFPKAIFGALVLVVLTYVVPLLAGTGALDEAKIGEWTDGYFAQVGFEIGGRWLDLWIQAAAAMSNMGLFEAEMSSDSFQLLGMSEMGMLPAIFAKRSKYGTPTYSILLSATGVIILSCMSFQEIIEFLNLLYVLGMLLEFAAFIKLRIEKPDLHRPYKIPVNTVGVVVICIPPTVLFVQVMCLASTRILVVTGSMMIFGFVLYFLIAKLKEKEWVKFLTTPLEKTEIDEEAYVSLLLEGSSDKEEPLQGETDSSLEGINKIK</sequence>
<keyword evidence="3" id="KW-1003">Cell membrane</keyword>
<keyword evidence="12" id="KW-1185">Reference proteome</keyword>
<dbReference type="GO" id="GO:0005886">
    <property type="term" value="C:plasma membrane"/>
    <property type="evidence" value="ECO:0007669"/>
    <property type="project" value="UniProtKB-SubCell"/>
</dbReference>